<feature type="compositionally biased region" description="Basic and acidic residues" evidence="1">
    <location>
        <begin position="23"/>
        <end position="35"/>
    </location>
</feature>
<evidence type="ECO:0000256" key="1">
    <source>
        <dbReference type="SAM" id="MobiDB-lite"/>
    </source>
</evidence>
<feature type="compositionally biased region" description="Basic and acidic residues" evidence="1">
    <location>
        <begin position="1"/>
        <end position="10"/>
    </location>
</feature>
<sequence length="53" mass="5836">MQNHKQDNYDGGRAASLMEDPATDQKRPEKKRQDPDELALALALLALTEGGDL</sequence>
<name>A0A6I3KJ88_9HYPH</name>
<evidence type="ECO:0000313" key="3">
    <source>
        <dbReference type="Proteomes" id="UP000440694"/>
    </source>
</evidence>
<accession>A0A6I3KJ88</accession>
<gene>
    <name evidence="2" type="ORF">GIW81_09140</name>
</gene>
<protein>
    <submittedName>
        <fullName evidence="2">Uncharacterized protein</fullName>
    </submittedName>
</protein>
<comment type="caution">
    <text evidence="2">The sequence shown here is derived from an EMBL/GenBank/DDBJ whole genome shotgun (WGS) entry which is preliminary data.</text>
</comment>
<dbReference type="Proteomes" id="UP000440694">
    <property type="component" value="Unassembled WGS sequence"/>
</dbReference>
<organism evidence="2 3">
    <name type="scientific">Hyphomicrobium album</name>
    <dbReference type="NCBI Taxonomy" id="2665159"/>
    <lineage>
        <taxon>Bacteria</taxon>
        <taxon>Pseudomonadati</taxon>
        <taxon>Pseudomonadota</taxon>
        <taxon>Alphaproteobacteria</taxon>
        <taxon>Hyphomicrobiales</taxon>
        <taxon>Hyphomicrobiaceae</taxon>
        <taxon>Hyphomicrobium</taxon>
    </lineage>
</organism>
<reference evidence="2 3" key="1">
    <citation type="submission" date="2019-11" db="EMBL/GenBank/DDBJ databases">
        <title>Identification of a novel strain.</title>
        <authorList>
            <person name="Xu Q."/>
            <person name="Wang G."/>
        </authorList>
    </citation>
    <scope>NUCLEOTIDE SEQUENCE [LARGE SCALE GENOMIC DNA]</scope>
    <source>
        <strain evidence="3">xq</strain>
    </source>
</reference>
<feature type="region of interest" description="Disordered" evidence="1">
    <location>
        <begin position="1"/>
        <end position="36"/>
    </location>
</feature>
<proteinExistence type="predicted"/>
<dbReference type="EMBL" id="WMBQ01000001">
    <property type="protein sequence ID" value="MTD94498.1"/>
    <property type="molecule type" value="Genomic_DNA"/>
</dbReference>
<keyword evidence="3" id="KW-1185">Reference proteome</keyword>
<dbReference type="AlphaFoldDB" id="A0A6I3KJ88"/>
<evidence type="ECO:0000313" key="2">
    <source>
        <dbReference type="EMBL" id="MTD94498.1"/>
    </source>
</evidence>
<dbReference type="RefSeq" id="WP_154738916.1">
    <property type="nucleotide sequence ID" value="NZ_WMBQ01000001.1"/>
</dbReference>